<dbReference type="KEGG" id="nmy:CJ229_006810"/>
<dbReference type="SFLD" id="SFLDS00029">
    <property type="entry name" value="Radical_SAM"/>
    <property type="match status" value="1"/>
</dbReference>
<dbReference type="InterPro" id="IPR013785">
    <property type="entry name" value="Aldolase_TIM"/>
</dbReference>
<gene>
    <name evidence="6" type="ORF">CJ229_006810</name>
</gene>
<evidence type="ECO:0000256" key="1">
    <source>
        <dbReference type="ARBA" id="ARBA00022691"/>
    </source>
</evidence>
<keyword evidence="2" id="KW-0479">Metal-binding</keyword>
<reference evidence="6 7" key="2">
    <citation type="submission" date="2023-10" db="EMBL/GenBank/DDBJ databases">
        <authorList>
            <person name="Choi B."/>
        </authorList>
    </citation>
    <scope>NUCLEOTIDE SEQUENCE [LARGE SCALE GENOMIC DNA]</scope>
    <source>
        <strain evidence="6 7">UMB0959</strain>
    </source>
</reference>
<reference evidence="7" key="1">
    <citation type="submission" date="2017-09" db="EMBL/GenBank/DDBJ databases">
        <title>Bacterial strain isolated from the female urinary microbiota.</title>
        <authorList>
            <person name="Thomas-White K."/>
            <person name="Kumar N."/>
            <person name="Forster S."/>
            <person name="Putonti C."/>
            <person name="Lawley T."/>
            <person name="Wolfe A.J."/>
        </authorList>
    </citation>
    <scope>NUCLEOTIDE SEQUENCE [LARGE SCALE GENOMIC DNA]</scope>
    <source>
        <strain evidence="7">UMB0959</strain>
    </source>
</reference>
<dbReference type="SUPFAM" id="SSF102114">
    <property type="entry name" value="Radical SAM enzymes"/>
    <property type="match status" value="1"/>
</dbReference>
<dbReference type="GO" id="GO:0046872">
    <property type="term" value="F:metal ion binding"/>
    <property type="evidence" value="ECO:0007669"/>
    <property type="project" value="UniProtKB-KW"/>
</dbReference>
<dbReference type="Proteomes" id="UP000243626">
    <property type="component" value="Chromosome"/>
</dbReference>
<dbReference type="PANTHER" id="PTHR11228">
    <property type="entry name" value="RADICAL SAM DOMAIN PROTEIN"/>
    <property type="match status" value="1"/>
</dbReference>
<evidence type="ECO:0000256" key="4">
    <source>
        <dbReference type="ARBA" id="ARBA00023014"/>
    </source>
</evidence>
<dbReference type="RefSeq" id="WP_317846538.1">
    <property type="nucleotide sequence ID" value="NZ_CP136964.1"/>
</dbReference>
<dbReference type="SFLD" id="SFLDG01067">
    <property type="entry name" value="SPASM/twitch_domain_containing"/>
    <property type="match status" value="1"/>
</dbReference>
<keyword evidence="1" id="KW-0949">S-adenosyl-L-methionine</keyword>
<dbReference type="InterPro" id="IPR058240">
    <property type="entry name" value="rSAM_sf"/>
</dbReference>
<evidence type="ECO:0000313" key="6">
    <source>
        <dbReference type="EMBL" id="WOS95801.1"/>
    </source>
</evidence>
<dbReference type="InterPro" id="IPR050377">
    <property type="entry name" value="Radical_SAM_PqqE_MftC-like"/>
</dbReference>
<keyword evidence="4" id="KW-0411">Iron-sulfur</keyword>
<dbReference type="EMBL" id="CP136964">
    <property type="protein sequence ID" value="WOS95801.1"/>
    <property type="molecule type" value="Genomic_DNA"/>
</dbReference>
<organism evidence="6 7">
    <name type="scientific">Nosocomiicoccus massiliensis</name>
    <dbReference type="NCBI Taxonomy" id="1232430"/>
    <lineage>
        <taxon>Bacteria</taxon>
        <taxon>Bacillati</taxon>
        <taxon>Bacillota</taxon>
        <taxon>Bacilli</taxon>
        <taxon>Bacillales</taxon>
        <taxon>Staphylococcaceae</taxon>
        <taxon>Nosocomiicoccus</taxon>
    </lineage>
</organism>
<dbReference type="Pfam" id="PF04055">
    <property type="entry name" value="Radical_SAM"/>
    <property type="match status" value="1"/>
</dbReference>
<feature type="domain" description="Radical SAM core" evidence="5">
    <location>
        <begin position="64"/>
        <end position="272"/>
    </location>
</feature>
<dbReference type="SFLD" id="SFLDG01386">
    <property type="entry name" value="main_SPASM_domain-containing"/>
    <property type="match status" value="1"/>
</dbReference>
<dbReference type="PANTHER" id="PTHR11228:SF7">
    <property type="entry name" value="PQQA PEPTIDE CYCLASE"/>
    <property type="match status" value="1"/>
</dbReference>
<dbReference type="PROSITE" id="PS51918">
    <property type="entry name" value="RADICAL_SAM"/>
    <property type="match status" value="1"/>
</dbReference>
<evidence type="ECO:0000256" key="2">
    <source>
        <dbReference type="ARBA" id="ARBA00022723"/>
    </source>
</evidence>
<dbReference type="AlphaFoldDB" id="A0AAF0YHQ0"/>
<dbReference type="Gene3D" id="3.20.20.70">
    <property type="entry name" value="Aldolase class I"/>
    <property type="match status" value="1"/>
</dbReference>
<sequence length="389" mass="45427">MKNQQTLDTMSKKLTKEINDISEEESKNIILNYLSSSSSSFKYLITYSDKPLENNLNITGEMGSQYPREILLEITNRCNLKCVHCYKEAGYAKRDDIEINKLLSFLTFLSKKVNNIQLSGGEPMLHPRYKEIFNFVTQNFKYPTITIAATLITNNNVKYLKEFKSVQVSLYSDNKEEHERVTLIPNSFNKTVRGIKILVENGVSVTVTNIITKNNIHDLEKYINFCVSLGVAEVKFGEFSRVGRGMNLNRNWELSEEENEIVTQKINEQIQKYKNDIYIYEWNESELEERFIDPYHKGFPCGAGNLSWTVTEKGNIKPCVFLPEEKFSTANFYMDTYENIVKKNHIKKLPINMKKWEMELNKVDKSTENICPVMINYIRGFEEYEKNRK</sequence>
<proteinExistence type="predicted"/>
<dbReference type="GO" id="GO:0051536">
    <property type="term" value="F:iron-sulfur cluster binding"/>
    <property type="evidence" value="ECO:0007669"/>
    <property type="project" value="UniProtKB-KW"/>
</dbReference>
<evidence type="ECO:0000259" key="5">
    <source>
        <dbReference type="PROSITE" id="PS51918"/>
    </source>
</evidence>
<evidence type="ECO:0000313" key="7">
    <source>
        <dbReference type="Proteomes" id="UP000243626"/>
    </source>
</evidence>
<evidence type="ECO:0000256" key="3">
    <source>
        <dbReference type="ARBA" id="ARBA00023004"/>
    </source>
</evidence>
<keyword evidence="7" id="KW-1185">Reference proteome</keyword>
<dbReference type="InterPro" id="IPR007197">
    <property type="entry name" value="rSAM"/>
</dbReference>
<name>A0AAF0YHQ0_9STAP</name>
<dbReference type="CDD" id="cd01335">
    <property type="entry name" value="Radical_SAM"/>
    <property type="match status" value="1"/>
</dbReference>
<keyword evidence="3" id="KW-0408">Iron</keyword>
<dbReference type="GO" id="GO:0003824">
    <property type="term" value="F:catalytic activity"/>
    <property type="evidence" value="ECO:0007669"/>
    <property type="project" value="InterPro"/>
</dbReference>
<accession>A0AAF0YHQ0</accession>
<protein>
    <submittedName>
        <fullName evidence="6">Radical SAM protein</fullName>
    </submittedName>
</protein>